<name>A0ABW4V5M4_9MICO</name>
<feature type="compositionally biased region" description="Basic residues" evidence="1">
    <location>
        <begin position="136"/>
        <end position="152"/>
    </location>
</feature>
<reference evidence="4" key="1">
    <citation type="journal article" date="2019" name="Int. J. Syst. Evol. Microbiol.">
        <title>The Global Catalogue of Microorganisms (GCM) 10K type strain sequencing project: providing services to taxonomists for standard genome sequencing and annotation.</title>
        <authorList>
            <consortium name="The Broad Institute Genomics Platform"/>
            <consortium name="The Broad Institute Genome Sequencing Center for Infectious Disease"/>
            <person name="Wu L."/>
            <person name="Ma J."/>
        </authorList>
    </citation>
    <scope>NUCLEOTIDE SEQUENCE [LARGE SCALE GENOMIC DNA]</scope>
    <source>
        <strain evidence="4">CCM 7043</strain>
    </source>
</reference>
<evidence type="ECO:0000313" key="4">
    <source>
        <dbReference type="Proteomes" id="UP001597338"/>
    </source>
</evidence>
<dbReference type="EMBL" id="JBHUHF010000001">
    <property type="protein sequence ID" value="MFD2025151.1"/>
    <property type="molecule type" value="Genomic_DNA"/>
</dbReference>
<keyword evidence="4" id="KW-1185">Reference proteome</keyword>
<organism evidence="3 4">
    <name type="scientific">Promicromonospora aerolata</name>
    <dbReference type="NCBI Taxonomy" id="195749"/>
    <lineage>
        <taxon>Bacteria</taxon>
        <taxon>Bacillati</taxon>
        <taxon>Actinomycetota</taxon>
        <taxon>Actinomycetes</taxon>
        <taxon>Micrococcales</taxon>
        <taxon>Promicromonosporaceae</taxon>
        <taxon>Promicromonospora</taxon>
    </lineage>
</organism>
<sequence length="152" mass="16447">MTSTGYPQVGDRRAALDADRLTGVAMLRSALSGLPTPGDLPTLDRLPTPDGPSVAPAPLALAAAAAGRSLHEPECRTTRAALHDYLARRLLPSRRRRVEAHLDGCGECTRAFIDVRQASWALQDHGRRLAADGHRGGRHRRAPRRRVVAARV</sequence>
<feature type="region of interest" description="Disordered" evidence="1">
    <location>
        <begin position="36"/>
        <end position="55"/>
    </location>
</feature>
<dbReference type="Pfam" id="PF13490">
    <property type="entry name" value="zf-HC2"/>
    <property type="match status" value="1"/>
</dbReference>
<gene>
    <name evidence="3" type="ORF">ACFSL2_06460</name>
</gene>
<dbReference type="Proteomes" id="UP001597338">
    <property type="component" value="Unassembled WGS sequence"/>
</dbReference>
<accession>A0ABW4V5M4</accession>
<evidence type="ECO:0000256" key="1">
    <source>
        <dbReference type="SAM" id="MobiDB-lite"/>
    </source>
</evidence>
<feature type="region of interest" description="Disordered" evidence="1">
    <location>
        <begin position="130"/>
        <end position="152"/>
    </location>
</feature>
<evidence type="ECO:0000259" key="2">
    <source>
        <dbReference type="Pfam" id="PF13490"/>
    </source>
</evidence>
<comment type="caution">
    <text evidence="3">The sequence shown here is derived from an EMBL/GenBank/DDBJ whole genome shotgun (WGS) entry which is preliminary data.</text>
</comment>
<feature type="domain" description="Putative zinc-finger" evidence="2">
    <location>
        <begin position="75"/>
        <end position="108"/>
    </location>
</feature>
<protein>
    <submittedName>
        <fullName evidence="3">Zf-HC2 domain-containing protein</fullName>
    </submittedName>
</protein>
<dbReference type="InterPro" id="IPR027383">
    <property type="entry name" value="Znf_put"/>
</dbReference>
<proteinExistence type="predicted"/>
<evidence type="ECO:0000313" key="3">
    <source>
        <dbReference type="EMBL" id="MFD2025151.1"/>
    </source>
</evidence>
<dbReference type="RefSeq" id="WP_377197060.1">
    <property type="nucleotide sequence ID" value="NZ_JBHUHF010000001.1"/>
</dbReference>